<name>A0A1M6GZN4_9BACT</name>
<sequence length="88" mass="10127">MNLTSHSLSASWRRGVNHRSDDYWESTKLRVYRFEILYKLKALSQVHFGPVPVGGFRGLVVKEIDLTRPLQRRGANHPADDYWGGSTQ</sequence>
<reference evidence="1 2" key="1">
    <citation type="submission" date="2016-11" db="EMBL/GenBank/DDBJ databases">
        <authorList>
            <person name="Jaros S."/>
            <person name="Januszkiewicz K."/>
            <person name="Wedrychowicz H."/>
        </authorList>
    </citation>
    <scope>NUCLEOTIDE SEQUENCE [LARGE SCALE GENOMIC DNA]</scope>
    <source>
        <strain evidence="1 2">DSM 27063</strain>
    </source>
</reference>
<proteinExistence type="predicted"/>
<gene>
    <name evidence="1" type="ORF">SAMN05444280_11224</name>
</gene>
<evidence type="ECO:0000313" key="2">
    <source>
        <dbReference type="Proteomes" id="UP000184050"/>
    </source>
</evidence>
<protein>
    <submittedName>
        <fullName evidence="1">Uncharacterized protein</fullName>
    </submittedName>
</protein>
<evidence type="ECO:0000313" key="1">
    <source>
        <dbReference type="EMBL" id="SHJ15374.1"/>
    </source>
</evidence>
<accession>A0A1M6GZN4</accession>
<keyword evidence="2" id="KW-1185">Reference proteome</keyword>
<dbReference type="AlphaFoldDB" id="A0A1M6GZN4"/>
<dbReference type="EMBL" id="FQZE01000012">
    <property type="protein sequence ID" value="SHJ15374.1"/>
    <property type="molecule type" value="Genomic_DNA"/>
</dbReference>
<dbReference type="Proteomes" id="UP000184050">
    <property type="component" value="Unassembled WGS sequence"/>
</dbReference>
<organism evidence="1 2">
    <name type="scientific">Tangfeifania diversioriginum</name>
    <dbReference type="NCBI Taxonomy" id="1168035"/>
    <lineage>
        <taxon>Bacteria</taxon>
        <taxon>Pseudomonadati</taxon>
        <taxon>Bacteroidota</taxon>
        <taxon>Bacteroidia</taxon>
        <taxon>Marinilabiliales</taxon>
        <taxon>Prolixibacteraceae</taxon>
        <taxon>Tangfeifania</taxon>
    </lineage>
</organism>